<keyword evidence="3" id="KW-0808">Transferase</keyword>
<evidence type="ECO:0000256" key="1">
    <source>
        <dbReference type="ARBA" id="ARBA00004653"/>
    </source>
</evidence>
<dbReference type="Proteomes" id="UP000886885">
    <property type="component" value="Chromosome 6D"/>
</dbReference>
<dbReference type="GO" id="GO:0030244">
    <property type="term" value="P:cellulose biosynthetic process"/>
    <property type="evidence" value="ECO:0007669"/>
    <property type="project" value="InterPro"/>
</dbReference>
<evidence type="ECO:0000256" key="7">
    <source>
        <dbReference type="ARBA" id="ARBA00023136"/>
    </source>
</evidence>
<feature type="binding site" evidence="11">
    <location>
        <position position="47"/>
    </location>
    <ligand>
        <name>UDP-alpha-D-glucose</name>
        <dbReference type="ChEBI" id="CHEBI:58885"/>
    </ligand>
</feature>
<evidence type="ECO:0000256" key="9">
    <source>
        <dbReference type="ARBA" id="ARBA00037405"/>
    </source>
</evidence>
<keyword evidence="6" id="KW-0333">Golgi apparatus</keyword>
<name>A0A8X8CXI9_POPTO</name>
<dbReference type="GO" id="GO:0000139">
    <property type="term" value="C:Golgi membrane"/>
    <property type="evidence" value="ECO:0007669"/>
    <property type="project" value="UniProtKB-SubCell"/>
</dbReference>
<keyword evidence="7 12" id="KW-0472">Membrane</keyword>
<dbReference type="OrthoDB" id="821442at2759"/>
<evidence type="ECO:0000256" key="2">
    <source>
        <dbReference type="ARBA" id="ARBA00022676"/>
    </source>
</evidence>
<feature type="transmembrane region" description="Helical" evidence="12">
    <location>
        <begin position="413"/>
        <end position="435"/>
    </location>
</feature>
<accession>A0A8X8CXI9</accession>
<evidence type="ECO:0000313" key="14">
    <source>
        <dbReference type="Proteomes" id="UP000886885"/>
    </source>
</evidence>
<organism evidence="13 14">
    <name type="scientific">Populus tomentosa</name>
    <name type="common">Chinese white poplar</name>
    <dbReference type="NCBI Taxonomy" id="118781"/>
    <lineage>
        <taxon>Eukaryota</taxon>
        <taxon>Viridiplantae</taxon>
        <taxon>Streptophyta</taxon>
        <taxon>Embryophyta</taxon>
        <taxon>Tracheophyta</taxon>
        <taxon>Spermatophyta</taxon>
        <taxon>Magnoliopsida</taxon>
        <taxon>eudicotyledons</taxon>
        <taxon>Gunneridae</taxon>
        <taxon>Pentapetalae</taxon>
        <taxon>rosids</taxon>
        <taxon>fabids</taxon>
        <taxon>Malpighiales</taxon>
        <taxon>Salicaceae</taxon>
        <taxon>Saliceae</taxon>
        <taxon>Populus</taxon>
    </lineage>
</organism>
<feature type="transmembrane region" description="Helical" evidence="12">
    <location>
        <begin position="574"/>
        <end position="595"/>
    </location>
</feature>
<sequence length="624" mass="71817">MFPFSLYVLYYIQARHFGSDDYELLDRYEKDLPGVDIFVCTADPEIEPPTMVINTVLSMMAYDYPPEKLSVYLSDDGGSDLTFYAMLEASRFSKHWLPFCKKLKIQPRSPEAYFRTALEPLDDPNKAEEWLFVKKLYIDMKFQIEATTKLGKVPEEIRKEHEGFREWNFISSRRDHQTILEIRVSSRISNSPIILNVDCDMYSNNSYSVRDALCFFMDEEKGREIGYIQYPQAFENITKNDIYCNSLSIEMEVDFPGIDGNGGPLYIGTGCFHRREALCGRRYSNENKVDWKEVNDRKVKESAGVLEEVCRIPASCTYEANTEWGKEMGLKYGCPVEDVITGLSVQCKGWRSMYFIPERKGFLGLAPTTLLQTLVQHKRWSEGDFQILITRHSPFLLGHKRIPLKLQLSYCMYLLWATSWFAVLYYLVVPPLCLLRGISLFPKLSSPWIQSFAYAIFANRAYGLVEFVWIGGTIQGWWNGQRIWVFKRTTSHLFGFFDAIRKLLGFSTSTFVITTKVAEEDVSERYEKEKMEFGVSSPMFSILATLALLNMFSFAGGIKMLIMDVESKVLDLLALQIILCGLLVLINLPIYQGLFFRKDSGRMPNSVTYKSIIVSLLACSIALY</sequence>
<dbReference type="EMBL" id="JAAWWB010000012">
    <property type="protein sequence ID" value="KAG6768874.1"/>
    <property type="molecule type" value="Genomic_DNA"/>
</dbReference>
<comment type="subcellular location">
    <subcellularLocation>
        <location evidence="1">Golgi apparatus membrane</location>
        <topology evidence="1">Multi-pass membrane protein</topology>
    </subcellularLocation>
</comment>
<keyword evidence="2" id="KW-0328">Glycosyltransferase</keyword>
<evidence type="ECO:0000256" key="4">
    <source>
        <dbReference type="ARBA" id="ARBA00022692"/>
    </source>
</evidence>
<reference evidence="13" key="1">
    <citation type="journal article" date="2020" name="bioRxiv">
        <title>Hybrid origin of Populus tomentosa Carr. identified through genome sequencing and phylogenomic analysis.</title>
        <authorList>
            <person name="An X."/>
            <person name="Gao K."/>
            <person name="Chen Z."/>
            <person name="Li J."/>
            <person name="Yang X."/>
            <person name="Yang X."/>
            <person name="Zhou J."/>
            <person name="Guo T."/>
            <person name="Zhao T."/>
            <person name="Huang S."/>
            <person name="Miao D."/>
            <person name="Khan W.U."/>
            <person name="Rao P."/>
            <person name="Ye M."/>
            <person name="Lei B."/>
            <person name="Liao W."/>
            <person name="Wang J."/>
            <person name="Ji L."/>
            <person name="Li Y."/>
            <person name="Guo B."/>
            <person name="Mustafa N.S."/>
            <person name="Li S."/>
            <person name="Yun Q."/>
            <person name="Keller S.R."/>
            <person name="Mao J."/>
            <person name="Zhang R."/>
            <person name="Strauss S.H."/>
        </authorList>
    </citation>
    <scope>NUCLEOTIDE SEQUENCE</scope>
    <source>
        <strain evidence="13">GM15</strain>
        <tissue evidence="13">Leaf</tissue>
    </source>
</reference>
<proteinExistence type="predicted"/>
<evidence type="ECO:0000256" key="3">
    <source>
        <dbReference type="ARBA" id="ARBA00022679"/>
    </source>
</evidence>
<evidence type="ECO:0000256" key="5">
    <source>
        <dbReference type="ARBA" id="ARBA00022989"/>
    </source>
</evidence>
<dbReference type="GO" id="GO:0016760">
    <property type="term" value="F:cellulose synthase (UDP-forming) activity"/>
    <property type="evidence" value="ECO:0007669"/>
    <property type="project" value="InterPro"/>
</dbReference>
<dbReference type="GO" id="GO:0071555">
    <property type="term" value="P:cell wall organization"/>
    <property type="evidence" value="ECO:0007669"/>
    <property type="project" value="UniProtKB-KW"/>
</dbReference>
<dbReference type="FunFam" id="3.90.550.10:FF:000138">
    <property type="entry name" value="Cellulose synthase isolog"/>
    <property type="match status" value="1"/>
</dbReference>
<evidence type="ECO:0000256" key="10">
    <source>
        <dbReference type="PIRSR" id="PIRSR605150-1"/>
    </source>
</evidence>
<comment type="caution">
    <text evidence="13">The sequence shown here is derived from an EMBL/GenBank/DDBJ whole genome shotgun (WGS) entry which is preliminary data.</text>
</comment>
<gene>
    <name evidence="13" type="ORF">POTOM_024486</name>
</gene>
<feature type="active site" evidence="10">
    <location>
        <position position="338"/>
    </location>
</feature>
<dbReference type="AlphaFoldDB" id="A0A8X8CXI9"/>
<keyword evidence="5 12" id="KW-1133">Transmembrane helix</keyword>
<evidence type="ECO:0000313" key="13">
    <source>
        <dbReference type="EMBL" id="KAG6768874.1"/>
    </source>
</evidence>
<evidence type="ECO:0008006" key="15">
    <source>
        <dbReference type="Google" id="ProtNLM"/>
    </source>
</evidence>
<protein>
    <recommendedName>
        <fullName evidence="15">Cellulose synthase-like protein E6</fullName>
    </recommendedName>
</protein>
<dbReference type="PANTHER" id="PTHR13301">
    <property type="entry name" value="X-BOX TRANSCRIPTION FACTOR-RELATED"/>
    <property type="match status" value="1"/>
</dbReference>
<dbReference type="InterPro" id="IPR005150">
    <property type="entry name" value="Cellulose_synth"/>
</dbReference>
<evidence type="ECO:0000256" key="11">
    <source>
        <dbReference type="PIRSR" id="PIRSR605150-2"/>
    </source>
</evidence>
<evidence type="ECO:0000256" key="8">
    <source>
        <dbReference type="ARBA" id="ARBA00023316"/>
    </source>
</evidence>
<keyword evidence="8" id="KW-0961">Cell wall biogenesis/degradation</keyword>
<comment type="function">
    <text evidence="9">Thought to be a Golgi-localized beta-glycan synthase that polymerize the backbones of noncellulosic polysaccharides (hemicelluloses) of plant cell wall.</text>
</comment>
<feature type="active site" evidence="10">
    <location>
        <position position="76"/>
    </location>
</feature>
<keyword evidence="14" id="KW-1185">Reference proteome</keyword>
<keyword evidence="4 12" id="KW-0812">Transmembrane</keyword>
<feature type="binding site" evidence="11">
    <location>
        <position position="76"/>
    </location>
    <ligand>
        <name>UDP-alpha-D-glucose</name>
        <dbReference type="ChEBI" id="CHEBI:58885"/>
    </ligand>
</feature>
<evidence type="ECO:0000256" key="12">
    <source>
        <dbReference type="SAM" id="Phobius"/>
    </source>
</evidence>
<dbReference type="Pfam" id="PF03552">
    <property type="entry name" value="Cellulose_synt"/>
    <property type="match status" value="3"/>
</dbReference>
<feature type="transmembrane region" description="Helical" evidence="12">
    <location>
        <begin position="540"/>
        <end position="562"/>
    </location>
</feature>
<evidence type="ECO:0000256" key="6">
    <source>
        <dbReference type="ARBA" id="ARBA00023034"/>
    </source>
</evidence>